<proteinExistence type="predicted"/>
<organism evidence="2 3">
    <name type="scientific">Mucilaginibacter defluvii</name>
    <dbReference type="NCBI Taxonomy" id="1196019"/>
    <lineage>
        <taxon>Bacteria</taxon>
        <taxon>Pseudomonadati</taxon>
        <taxon>Bacteroidota</taxon>
        <taxon>Sphingobacteriia</taxon>
        <taxon>Sphingobacteriales</taxon>
        <taxon>Sphingobacteriaceae</taxon>
        <taxon>Mucilaginibacter</taxon>
    </lineage>
</organism>
<comment type="caution">
    <text evidence="2">The sequence shown here is derived from an EMBL/GenBank/DDBJ whole genome shotgun (WGS) entry which is preliminary data.</text>
</comment>
<evidence type="ECO:0000259" key="1">
    <source>
        <dbReference type="Pfam" id="PF10988"/>
    </source>
</evidence>
<dbReference type="Proteomes" id="UP001501436">
    <property type="component" value="Unassembled WGS sequence"/>
</dbReference>
<sequence>MKKIIYTIAIAAVATLSFSSCKTKCKKGSGTVITDNRKVTDFTKLEVNGGFKVILKQDSSLNVNITIDDNLLEYVKTDVSGGKLVISTNKNICASNDAVVTVGVKNLEEIKGSGAITFNSEGKLNVKDFYIDLSGAGRTDLDLSAANVRTEGSGATEIKLKGQAASNTVDLKGSSKVNALDFVVGSYNIETTGAGDYRINVLKSLIVKTTGASSIEYRGNPTTVEKKETGSSTIKKIE</sequence>
<dbReference type="EMBL" id="BAABJI010000002">
    <property type="protein sequence ID" value="GAA4911151.1"/>
    <property type="molecule type" value="Genomic_DNA"/>
</dbReference>
<dbReference type="Pfam" id="PF10988">
    <property type="entry name" value="DUF2807"/>
    <property type="match status" value="1"/>
</dbReference>
<dbReference type="PROSITE" id="PS51257">
    <property type="entry name" value="PROKAR_LIPOPROTEIN"/>
    <property type="match status" value="1"/>
</dbReference>
<evidence type="ECO:0000313" key="3">
    <source>
        <dbReference type="Proteomes" id="UP001501436"/>
    </source>
</evidence>
<name>A0ABP9FQ85_9SPHI</name>
<gene>
    <name evidence="2" type="ORF">GCM10023313_12580</name>
</gene>
<dbReference type="RefSeq" id="WP_345330115.1">
    <property type="nucleotide sequence ID" value="NZ_BAABJI010000002.1"/>
</dbReference>
<dbReference type="InterPro" id="IPR021255">
    <property type="entry name" value="DUF2807"/>
</dbReference>
<accession>A0ABP9FQ85</accession>
<keyword evidence="3" id="KW-1185">Reference proteome</keyword>
<protein>
    <recommendedName>
        <fullName evidence="1">Putative auto-transporter adhesin head GIN domain-containing protein</fullName>
    </recommendedName>
</protein>
<evidence type="ECO:0000313" key="2">
    <source>
        <dbReference type="EMBL" id="GAA4911151.1"/>
    </source>
</evidence>
<reference evidence="3" key="1">
    <citation type="journal article" date="2019" name="Int. J. Syst. Evol. Microbiol.">
        <title>The Global Catalogue of Microorganisms (GCM) 10K type strain sequencing project: providing services to taxonomists for standard genome sequencing and annotation.</title>
        <authorList>
            <consortium name="The Broad Institute Genomics Platform"/>
            <consortium name="The Broad Institute Genome Sequencing Center for Infectious Disease"/>
            <person name="Wu L."/>
            <person name="Ma J."/>
        </authorList>
    </citation>
    <scope>NUCLEOTIDE SEQUENCE [LARGE SCALE GENOMIC DNA]</scope>
    <source>
        <strain evidence="3">JCM 18283</strain>
    </source>
</reference>
<dbReference type="PANTHER" id="PTHR39200:SF1">
    <property type="entry name" value="AUTO-TRANSPORTER ADHESIN HEAD GIN DOMAIN-CONTAINING PROTEIN-RELATED"/>
    <property type="match status" value="1"/>
</dbReference>
<feature type="domain" description="Putative auto-transporter adhesin head GIN" evidence="1">
    <location>
        <begin position="41"/>
        <end position="221"/>
    </location>
</feature>
<dbReference type="PANTHER" id="PTHR39200">
    <property type="entry name" value="HYPOTHETICAL EXPORTED PROTEIN"/>
    <property type="match status" value="1"/>
</dbReference>
<dbReference type="Gene3D" id="2.160.20.120">
    <property type="match status" value="1"/>
</dbReference>